<dbReference type="AlphaFoldDB" id="A0A850CDE3"/>
<organism evidence="1 2">
    <name type="scientific">Glycomyces artemisiae</name>
    <dbReference type="NCBI Taxonomy" id="1076443"/>
    <lineage>
        <taxon>Bacteria</taxon>
        <taxon>Bacillati</taxon>
        <taxon>Actinomycetota</taxon>
        <taxon>Actinomycetes</taxon>
        <taxon>Glycomycetales</taxon>
        <taxon>Glycomycetaceae</taxon>
        <taxon>Glycomyces</taxon>
    </lineage>
</organism>
<dbReference type="Gene3D" id="3.10.105.10">
    <property type="entry name" value="Dipeptide-binding Protein, Domain 3"/>
    <property type="match status" value="1"/>
</dbReference>
<dbReference type="SUPFAM" id="SSF53850">
    <property type="entry name" value="Periplasmic binding protein-like II"/>
    <property type="match status" value="1"/>
</dbReference>
<accession>A0A850CDE3</accession>
<feature type="non-terminal residue" evidence="1">
    <location>
        <position position="1"/>
    </location>
</feature>
<name>A0A850CDE3_9ACTN</name>
<gene>
    <name evidence="1" type="ORF">HOQ43_16000</name>
</gene>
<reference evidence="1 2" key="1">
    <citation type="submission" date="2020-05" db="EMBL/GenBank/DDBJ databases">
        <title>DNA-SIP metagenomic assembled genomes.</title>
        <authorList>
            <person name="Yu J."/>
        </authorList>
    </citation>
    <scope>NUCLEOTIDE SEQUENCE [LARGE SCALE GENOMIC DNA]</scope>
    <source>
        <strain evidence="1">Bin5.27</strain>
    </source>
</reference>
<protein>
    <submittedName>
        <fullName evidence="1">Peptide ABC transporter substrate-binding protein</fullName>
    </submittedName>
</protein>
<dbReference type="Gene3D" id="3.40.190.10">
    <property type="entry name" value="Periplasmic binding protein-like II"/>
    <property type="match status" value="1"/>
</dbReference>
<proteinExistence type="predicted"/>
<dbReference type="Proteomes" id="UP000574690">
    <property type="component" value="Unassembled WGS sequence"/>
</dbReference>
<comment type="caution">
    <text evidence="1">The sequence shown here is derived from an EMBL/GenBank/DDBJ whole genome shotgun (WGS) entry which is preliminary data.</text>
</comment>
<dbReference type="EMBL" id="JABFXE010000673">
    <property type="protein sequence ID" value="NUQ89951.1"/>
    <property type="molecule type" value="Genomic_DNA"/>
</dbReference>
<sequence length="74" mass="8482">AAFDDLYLQLQSTADETERQGLYDELQQRLHDEGGYLVWGFADWIVGTARNVHGVEQAPANTLDWARFDKVWIA</sequence>
<evidence type="ECO:0000313" key="2">
    <source>
        <dbReference type="Proteomes" id="UP000574690"/>
    </source>
</evidence>
<evidence type="ECO:0000313" key="1">
    <source>
        <dbReference type="EMBL" id="NUQ89951.1"/>
    </source>
</evidence>